<organism evidence="2 3">
    <name type="scientific">Zobellia amurskyensis</name>
    <dbReference type="NCBI Taxonomy" id="248905"/>
    <lineage>
        <taxon>Bacteria</taxon>
        <taxon>Pseudomonadati</taxon>
        <taxon>Bacteroidota</taxon>
        <taxon>Flavobacteriia</taxon>
        <taxon>Flavobacteriales</taxon>
        <taxon>Flavobacteriaceae</taxon>
        <taxon>Zobellia</taxon>
    </lineage>
</organism>
<dbReference type="Pfam" id="PF13454">
    <property type="entry name" value="NAD_binding_9"/>
    <property type="match status" value="1"/>
</dbReference>
<gene>
    <name evidence="2" type="ORF">D9O36_17960</name>
</gene>
<accession>A0A7X2ZWK2</accession>
<protein>
    <recommendedName>
        <fullName evidence="1">FAD-dependent urate hydroxylase HpyO/Asp monooxygenase CreE-like FAD/NAD(P)-binding domain-containing protein</fullName>
    </recommendedName>
</protein>
<evidence type="ECO:0000313" key="3">
    <source>
        <dbReference type="Proteomes" id="UP000540519"/>
    </source>
</evidence>
<sequence>MDLQRTNEKRLGIIGSGPMAIYLLKHLYDCIDTLKKEIGSIFIFESSENMGMGTPYTPETTDVYNLSNISSEEIPELIETLGNWLRNQDRSILESLNITEFPIKDSEVYSRLALGQYFQSQYNSLVKKLQAESITIKEFPRNRVVDILPKSVDGKIVVVDQNDSKHPLDKVVIATGHEWKSKQKSGLGHFSSPWPIHKILPEQGDSYNFTIGILGASLSAFDVVTSLAHRHGKFVERDDRLIFKVNPNSSDFKIVLHSAEGWLPHLQYEQRKSLREIYRHTSRNQMLSLIDNSGFLRIEKYFKVVCKPALEIALVKDNLEEISAKMKNSDFRFIDFVETMTERHEYSNSFEGMKKEMVAAKDSVENNNPIHWKETLDDLMYSLNFHAELLSAEDFYFFKKKVMSFLMNVIAAMPLSSAKILLALYDSGCIDLIGGKVSILSSDSKTEITKIEVNSLDGEVKYMEYKMFIECGGEEKIELSNFPFPSLISSESVRESRVKFSSKKAREAVEKYVPKEKVFLKNGTSFMYTGGIDIDAAYQIVDGNGNSNNRINDIAFTHTLGVRPYSYGLQACSATSEILVNFWLSQISGVALDSPEIQGITEIYEENDNL</sequence>
<dbReference type="PANTHER" id="PTHR40254:SF1">
    <property type="entry name" value="BLR0577 PROTEIN"/>
    <property type="match status" value="1"/>
</dbReference>
<dbReference type="Proteomes" id="UP000540519">
    <property type="component" value="Unassembled WGS sequence"/>
</dbReference>
<dbReference type="AlphaFoldDB" id="A0A7X2ZWK2"/>
<keyword evidence="3" id="KW-1185">Reference proteome</keyword>
<evidence type="ECO:0000259" key="1">
    <source>
        <dbReference type="Pfam" id="PF13454"/>
    </source>
</evidence>
<name>A0A7X2ZWK2_9FLAO</name>
<dbReference type="SUPFAM" id="SSF51905">
    <property type="entry name" value="FAD/NAD(P)-binding domain"/>
    <property type="match status" value="1"/>
</dbReference>
<dbReference type="EMBL" id="RCNR01000050">
    <property type="protein sequence ID" value="MUH37740.1"/>
    <property type="molecule type" value="Genomic_DNA"/>
</dbReference>
<evidence type="ECO:0000313" key="2">
    <source>
        <dbReference type="EMBL" id="MUH37740.1"/>
    </source>
</evidence>
<feature type="domain" description="FAD-dependent urate hydroxylase HpyO/Asp monooxygenase CreE-like FAD/NAD(P)-binding" evidence="1">
    <location>
        <begin position="13"/>
        <end position="177"/>
    </location>
</feature>
<dbReference type="InterPro" id="IPR036188">
    <property type="entry name" value="FAD/NAD-bd_sf"/>
</dbReference>
<dbReference type="OrthoDB" id="6309046at2"/>
<dbReference type="InterPro" id="IPR052189">
    <property type="entry name" value="L-asp_N-monooxygenase_NS-form"/>
</dbReference>
<dbReference type="PANTHER" id="PTHR40254">
    <property type="entry name" value="BLR0577 PROTEIN"/>
    <property type="match status" value="1"/>
</dbReference>
<dbReference type="InterPro" id="IPR038732">
    <property type="entry name" value="HpyO/CreE_NAD-binding"/>
</dbReference>
<comment type="caution">
    <text evidence="2">The sequence shown here is derived from an EMBL/GenBank/DDBJ whole genome shotgun (WGS) entry which is preliminary data.</text>
</comment>
<reference evidence="2 3" key="1">
    <citation type="journal article" date="2019" name="Mar. Drugs">
        <title>Comparative Genomics and CAZyme Genome Repertoires of Marine Zobellia amurskyensis KMM 3526(T) and Zobellia laminariae KMM 3676(T).</title>
        <authorList>
            <person name="Chernysheva N."/>
            <person name="Bystritskaya E."/>
            <person name="Stenkova A."/>
            <person name="Golovkin I."/>
            <person name="Nedashkovskaya O."/>
            <person name="Isaeva M."/>
        </authorList>
    </citation>
    <scope>NUCLEOTIDE SEQUENCE [LARGE SCALE GENOMIC DNA]</scope>
    <source>
        <strain evidence="2 3">KMM 3526</strain>
    </source>
</reference>
<dbReference type="RefSeq" id="WP_155600960.1">
    <property type="nucleotide sequence ID" value="NZ_RCNR01000050.1"/>
</dbReference>
<proteinExistence type="predicted"/>